<accession>A0A066X8N8</accession>
<keyword evidence="3" id="KW-0862">Zinc</keyword>
<dbReference type="PROSITE" id="PS01360">
    <property type="entry name" value="ZF_MYND_1"/>
    <property type="match status" value="1"/>
</dbReference>
<evidence type="ECO:0000256" key="2">
    <source>
        <dbReference type="ARBA" id="ARBA00022771"/>
    </source>
</evidence>
<evidence type="ECO:0000313" key="7">
    <source>
        <dbReference type="Proteomes" id="UP000027238"/>
    </source>
</evidence>
<dbReference type="Pfam" id="PF01753">
    <property type="entry name" value="zf-MYND"/>
    <property type="match status" value="1"/>
</dbReference>
<dbReference type="OMA" id="DYDWGNM"/>
<dbReference type="Proteomes" id="UP000027238">
    <property type="component" value="Unassembled WGS sequence"/>
</dbReference>
<dbReference type="OrthoDB" id="5952526at2759"/>
<dbReference type="EMBL" id="JMSE01001164">
    <property type="protein sequence ID" value="KDN64034.1"/>
    <property type="molecule type" value="Genomic_DNA"/>
</dbReference>
<dbReference type="InterPro" id="IPR002893">
    <property type="entry name" value="Znf_MYND"/>
</dbReference>
<sequence>MALQPCHGLPPRQCAMCHSRTKLSRCAGCQVVYYCGRDHQVAHRKEHKSDCNQIKEYHKIYIREESALRNANESERGWTWDEAVGRFWWVKETRAYMQARFGYIGTLMSIDTIDGIEMALNHQLDMLRLCRGDNMGIRSYPPHLMIRLGRDQEAYDFVKWWAVTAENSHYDWHDMELPHLNLKGEDAFEGVGKFAKRFGSLSHKMAVTLLKVRLYLDLRDLRNVDRAFKDVLPQTVTGVIKRHVVRTDIVGARRDLIEKANAEAPTGRLVKALKKQIKTMVRNVKESNSHMWPGMFNPRTLLPDLPDMYTMGSIEETTLTWAECSYGWKETPESLAVVKAAGAA</sequence>
<organism evidence="6 7">
    <name type="scientific">Colletotrichum sublineola</name>
    <name type="common">Sorghum anthracnose fungus</name>
    <dbReference type="NCBI Taxonomy" id="1173701"/>
    <lineage>
        <taxon>Eukaryota</taxon>
        <taxon>Fungi</taxon>
        <taxon>Dikarya</taxon>
        <taxon>Ascomycota</taxon>
        <taxon>Pezizomycotina</taxon>
        <taxon>Sordariomycetes</taxon>
        <taxon>Hypocreomycetidae</taxon>
        <taxon>Glomerellales</taxon>
        <taxon>Glomerellaceae</taxon>
        <taxon>Colletotrichum</taxon>
        <taxon>Colletotrichum graminicola species complex</taxon>
    </lineage>
</organism>
<proteinExistence type="predicted"/>
<comment type="caution">
    <text evidence="6">The sequence shown here is derived from an EMBL/GenBank/DDBJ whole genome shotgun (WGS) entry which is preliminary data.</text>
</comment>
<dbReference type="PROSITE" id="PS50865">
    <property type="entry name" value="ZF_MYND_2"/>
    <property type="match status" value="1"/>
</dbReference>
<dbReference type="HOGENOM" id="CLU_041470_0_0_1"/>
<evidence type="ECO:0000256" key="4">
    <source>
        <dbReference type="PROSITE-ProRule" id="PRU00134"/>
    </source>
</evidence>
<name>A0A066X8N8_COLSU</name>
<reference evidence="7" key="1">
    <citation type="journal article" date="2014" name="Genome Announc.">
        <title>Draft genome sequence of Colletotrichum sublineola, a destructive pathogen of cultivated sorghum.</title>
        <authorList>
            <person name="Baroncelli R."/>
            <person name="Sanz-Martin J.M."/>
            <person name="Rech G.E."/>
            <person name="Sukno S.A."/>
            <person name="Thon M.R."/>
        </authorList>
    </citation>
    <scope>NUCLEOTIDE SEQUENCE [LARGE SCALE GENOMIC DNA]</scope>
    <source>
        <strain evidence="7">TX430BB</strain>
    </source>
</reference>
<keyword evidence="1" id="KW-0479">Metal-binding</keyword>
<dbReference type="AlphaFoldDB" id="A0A066X8N8"/>
<evidence type="ECO:0000259" key="5">
    <source>
        <dbReference type="PROSITE" id="PS50865"/>
    </source>
</evidence>
<dbReference type="STRING" id="1173701.A0A066X8N8"/>
<evidence type="ECO:0000256" key="1">
    <source>
        <dbReference type="ARBA" id="ARBA00022723"/>
    </source>
</evidence>
<dbReference type="GO" id="GO:0008270">
    <property type="term" value="F:zinc ion binding"/>
    <property type="evidence" value="ECO:0007669"/>
    <property type="project" value="UniProtKB-KW"/>
</dbReference>
<dbReference type="Gene3D" id="6.10.140.2220">
    <property type="match status" value="1"/>
</dbReference>
<protein>
    <submittedName>
        <fullName evidence="6">Putative MYND finger</fullName>
    </submittedName>
</protein>
<dbReference type="SUPFAM" id="SSF144232">
    <property type="entry name" value="HIT/MYND zinc finger-like"/>
    <property type="match status" value="1"/>
</dbReference>
<evidence type="ECO:0000256" key="3">
    <source>
        <dbReference type="ARBA" id="ARBA00022833"/>
    </source>
</evidence>
<keyword evidence="7" id="KW-1185">Reference proteome</keyword>
<keyword evidence="2 4" id="KW-0863">Zinc-finger</keyword>
<evidence type="ECO:0000313" key="6">
    <source>
        <dbReference type="EMBL" id="KDN64034.1"/>
    </source>
</evidence>
<gene>
    <name evidence="6" type="ORF">CSUB01_06404</name>
</gene>
<feature type="domain" description="MYND-type" evidence="5">
    <location>
        <begin position="14"/>
        <end position="51"/>
    </location>
</feature>
<dbReference type="eggNOG" id="ENOG502RYG3">
    <property type="taxonomic scope" value="Eukaryota"/>
</dbReference>